<proteinExistence type="inferred from homology"/>
<sequence length="259" mass="28919">MIQKRIIVITGATSGLGHALTRQHLERGDTVIATGRSEEKLQALRQELHHYEHLHTRQFNVTDKEAACQLAAWVQVRFGRCDLLYNNAGVATFAALSDMKLEELNETLETNINGVIYTTRAFLPMMMQQHGGHIVNIASLAGHVATSKAAVYAASKAAVIRFSEGLRHELSMHGIHVTCAMPGPIDTPFLDRADRTGSYRSKVNSYLLTPEQTASLILQAVDRKRPEVAMPMRLHYLSRLYALLPYRVKLLVAPLLNRK</sequence>
<dbReference type="RefSeq" id="WP_092268885.1">
    <property type="nucleotide sequence ID" value="NZ_BJOE01000076.1"/>
</dbReference>
<dbReference type="InterPro" id="IPR020904">
    <property type="entry name" value="Sc_DH/Rdtase_CS"/>
</dbReference>
<dbReference type="SUPFAM" id="SSF51735">
    <property type="entry name" value="NAD(P)-binding Rossmann-fold domains"/>
    <property type="match status" value="1"/>
</dbReference>
<organism evidence="4 5">
    <name type="scientific">Brevibacillus centrosporus</name>
    <dbReference type="NCBI Taxonomy" id="54910"/>
    <lineage>
        <taxon>Bacteria</taxon>
        <taxon>Bacillati</taxon>
        <taxon>Bacillota</taxon>
        <taxon>Bacilli</taxon>
        <taxon>Bacillales</taxon>
        <taxon>Paenibacillaceae</taxon>
        <taxon>Brevibacillus</taxon>
    </lineage>
</organism>
<evidence type="ECO:0000256" key="3">
    <source>
        <dbReference type="RuleBase" id="RU000363"/>
    </source>
</evidence>
<dbReference type="Proteomes" id="UP000198915">
    <property type="component" value="Unassembled WGS sequence"/>
</dbReference>
<dbReference type="PANTHER" id="PTHR44196">
    <property type="entry name" value="DEHYDROGENASE/REDUCTASE SDR FAMILY MEMBER 7B"/>
    <property type="match status" value="1"/>
</dbReference>
<evidence type="ECO:0000313" key="5">
    <source>
        <dbReference type="Proteomes" id="UP000198915"/>
    </source>
</evidence>
<dbReference type="Pfam" id="PF00106">
    <property type="entry name" value="adh_short"/>
    <property type="match status" value="1"/>
</dbReference>
<gene>
    <name evidence="4" type="ORF">SAMN05518846_107259</name>
</gene>
<dbReference type="EMBL" id="FORT01000007">
    <property type="protein sequence ID" value="SFK00606.1"/>
    <property type="molecule type" value="Genomic_DNA"/>
</dbReference>
<dbReference type="PANTHER" id="PTHR44196:SF1">
    <property type="entry name" value="DEHYDROGENASE_REDUCTASE SDR FAMILY MEMBER 7B"/>
    <property type="match status" value="1"/>
</dbReference>
<dbReference type="InterPro" id="IPR036291">
    <property type="entry name" value="NAD(P)-bd_dom_sf"/>
</dbReference>
<dbReference type="InterPro" id="IPR002347">
    <property type="entry name" value="SDR_fam"/>
</dbReference>
<keyword evidence="5" id="KW-1185">Reference proteome</keyword>
<accession>A0A1I3W278</accession>
<dbReference type="CDD" id="cd05233">
    <property type="entry name" value="SDR_c"/>
    <property type="match status" value="1"/>
</dbReference>
<evidence type="ECO:0008006" key="6">
    <source>
        <dbReference type="Google" id="ProtNLM"/>
    </source>
</evidence>
<reference evidence="5" key="1">
    <citation type="submission" date="2016-10" db="EMBL/GenBank/DDBJ databases">
        <authorList>
            <person name="Varghese N."/>
            <person name="Submissions S."/>
        </authorList>
    </citation>
    <scope>NUCLEOTIDE SEQUENCE [LARGE SCALE GENOMIC DNA]</scope>
    <source>
        <strain evidence="5">OK042</strain>
    </source>
</reference>
<dbReference type="PRINTS" id="PR00080">
    <property type="entry name" value="SDRFAMILY"/>
</dbReference>
<evidence type="ECO:0000256" key="2">
    <source>
        <dbReference type="ARBA" id="ARBA00023002"/>
    </source>
</evidence>
<dbReference type="STRING" id="1884381.SAMN05518846_107259"/>
<keyword evidence="2" id="KW-0560">Oxidoreductase</keyword>
<name>A0A1I3W278_9BACL</name>
<dbReference type="GO" id="GO:0016020">
    <property type="term" value="C:membrane"/>
    <property type="evidence" value="ECO:0007669"/>
    <property type="project" value="TreeGrafter"/>
</dbReference>
<evidence type="ECO:0000256" key="1">
    <source>
        <dbReference type="ARBA" id="ARBA00006484"/>
    </source>
</evidence>
<protein>
    <recommendedName>
        <fullName evidence="6">Short-chain dehydrogenase</fullName>
    </recommendedName>
</protein>
<dbReference type="Gene3D" id="3.40.50.720">
    <property type="entry name" value="NAD(P)-binding Rossmann-like Domain"/>
    <property type="match status" value="1"/>
</dbReference>
<dbReference type="PROSITE" id="PS00061">
    <property type="entry name" value="ADH_SHORT"/>
    <property type="match status" value="1"/>
</dbReference>
<comment type="similarity">
    <text evidence="1 3">Belongs to the short-chain dehydrogenases/reductases (SDR) family.</text>
</comment>
<dbReference type="GO" id="GO:0016491">
    <property type="term" value="F:oxidoreductase activity"/>
    <property type="evidence" value="ECO:0007669"/>
    <property type="project" value="UniProtKB-KW"/>
</dbReference>
<dbReference type="PRINTS" id="PR00081">
    <property type="entry name" value="GDHRDH"/>
</dbReference>
<evidence type="ECO:0000313" key="4">
    <source>
        <dbReference type="EMBL" id="SFK00606.1"/>
    </source>
</evidence>
<dbReference type="AlphaFoldDB" id="A0A1I3W278"/>